<keyword evidence="1" id="KW-0812">Transmembrane</keyword>
<protein>
    <recommendedName>
        <fullName evidence="2">YdbS-like PH domain-containing protein</fullName>
    </recommendedName>
</protein>
<accession>A0A327WZY4</accession>
<dbReference type="Proteomes" id="UP000249203">
    <property type="component" value="Unassembled WGS sequence"/>
</dbReference>
<dbReference type="PANTHER" id="PTHR34473:SF2">
    <property type="entry name" value="UPF0699 TRANSMEMBRANE PROTEIN YDBT"/>
    <property type="match status" value="1"/>
</dbReference>
<dbReference type="InterPro" id="IPR005182">
    <property type="entry name" value="YdbS-like_PH"/>
</dbReference>
<proteinExistence type="predicted"/>
<dbReference type="PANTHER" id="PTHR34473">
    <property type="entry name" value="UPF0699 TRANSMEMBRANE PROTEIN YDBS"/>
    <property type="match status" value="1"/>
</dbReference>
<gene>
    <name evidence="3" type="ORF">B0I24_10385</name>
    <name evidence="4" type="ORF">CWE07_03815</name>
</gene>
<evidence type="ECO:0000313" key="6">
    <source>
        <dbReference type="Proteomes" id="UP000287865"/>
    </source>
</evidence>
<dbReference type="AlphaFoldDB" id="A0A327WZY4"/>
<name>A0A327WZY4_9GAMM</name>
<feature type="transmembrane region" description="Helical" evidence="1">
    <location>
        <begin position="32"/>
        <end position="50"/>
    </location>
</feature>
<keyword evidence="6" id="KW-1185">Reference proteome</keyword>
<evidence type="ECO:0000313" key="5">
    <source>
        <dbReference type="Proteomes" id="UP000249203"/>
    </source>
</evidence>
<keyword evidence="1" id="KW-0472">Membrane</keyword>
<reference evidence="4 6" key="1">
    <citation type="journal article" date="2018" name="Front. Microbiol.">
        <title>Genome-Based Analysis Reveals the Taxonomy and Diversity of the Family Idiomarinaceae.</title>
        <authorList>
            <person name="Liu Y."/>
            <person name="Lai Q."/>
            <person name="Shao Z."/>
        </authorList>
    </citation>
    <scope>NUCLEOTIDE SEQUENCE [LARGE SCALE GENOMIC DNA]</scope>
    <source>
        <strain evidence="4 6">CF12-14</strain>
    </source>
</reference>
<dbReference type="OrthoDB" id="1750577at2"/>
<dbReference type="EMBL" id="QLMD01000003">
    <property type="protein sequence ID" value="RAJ99091.1"/>
    <property type="molecule type" value="Genomic_DNA"/>
</dbReference>
<feature type="domain" description="YdbS-like PH" evidence="2">
    <location>
        <begin position="81"/>
        <end position="160"/>
    </location>
</feature>
<dbReference type="Proteomes" id="UP000287865">
    <property type="component" value="Unassembled WGS sequence"/>
</dbReference>
<evidence type="ECO:0000259" key="2">
    <source>
        <dbReference type="Pfam" id="PF03703"/>
    </source>
</evidence>
<dbReference type="RefSeq" id="WP_111568712.1">
    <property type="nucleotide sequence ID" value="NZ_PIPK01000002.1"/>
</dbReference>
<organism evidence="3 5">
    <name type="scientific">Aliidiomarina maris</name>
    <dbReference type="NCBI Taxonomy" id="531312"/>
    <lineage>
        <taxon>Bacteria</taxon>
        <taxon>Pseudomonadati</taxon>
        <taxon>Pseudomonadota</taxon>
        <taxon>Gammaproteobacteria</taxon>
        <taxon>Alteromonadales</taxon>
        <taxon>Idiomarinaceae</taxon>
        <taxon>Aliidiomarina</taxon>
    </lineage>
</organism>
<dbReference type="Pfam" id="PF03703">
    <property type="entry name" value="bPH_2"/>
    <property type="match status" value="1"/>
</dbReference>
<reference evidence="3 5" key="2">
    <citation type="submission" date="2018-06" db="EMBL/GenBank/DDBJ databases">
        <title>Genomic Encyclopedia of Type Strains, Phase III (KMG-III): the genomes of soil and plant-associated and newly described type strains.</title>
        <authorList>
            <person name="Whitman W."/>
        </authorList>
    </citation>
    <scope>NUCLEOTIDE SEQUENCE [LARGE SCALE GENOMIC DNA]</scope>
    <source>
        <strain evidence="3 5">CGMCC 1.15366</strain>
    </source>
</reference>
<comment type="caution">
    <text evidence="3">The sequence shown here is derived from an EMBL/GenBank/DDBJ whole genome shotgun (WGS) entry which is preliminary data.</text>
</comment>
<dbReference type="EMBL" id="PIPK01000002">
    <property type="protein sequence ID" value="RUO27748.1"/>
    <property type="molecule type" value="Genomic_DNA"/>
</dbReference>
<sequence>MLTPESSPTSATLAVNYRQVDRKYIRQLRVEISLQLVLIIGLALFYTYFAPVDWRWIGISLAVVVTLIWLLMVLLWAPRRYQFTGYDARELDVHYRTGALWRRQVAVPVSRIQHVEIAQGMIARTLGLSQLVIYTAGGSGSDLAIPGLPLALAERLRDQLLDQVAARAAEETEHMAEPQA</sequence>
<feature type="transmembrane region" description="Helical" evidence="1">
    <location>
        <begin position="56"/>
        <end position="77"/>
    </location>
</feature>
<evidence type="ECO:0000256" key="1">
    <source>
        <dbReference type="SAM" id="Phobius"/>
    </source>
</evidence>
<evidence type="ECO:0000313" key="4">
    <source>
        <dbReference type="EMBL" id="RUO27748.1"/>
    </source>
</evidence>
<keyword evidence="1" id="KW-1133">Transmembrane helix</keyword>
<evidence type="ECO:0000313" key="3">
    <source>
        <dbReference type="EMBL" id="RAJ99091.1"/>
    </source>
</evidence>